<dbReference type="SUPFAM" id="SSF52949">
    <property type="entry name" value="Macro domain-like"/>
    <property type="match status" value="1"/>
</dbReference>
<protein>
    <submittedName>
        <fullName evidence="3">O-acetyl-ADP-ribose deacetylase (Regulator of RNase III)</fullName>
    </submittedName>
</protein>
<name>A0A7W9W841_ARMRO</name>
<accession>A0A7W9W841</accession>
<feature type="domain" description="Macro" evidence="2">
    <location>
        <begin position="1"/>
        <end position="159"/>
    </location>
</feature>
<dbReference type="GO" id="GO:0140291">
    <property type="term" value="P:peptidyl-glutamate ADP-deribosylation"/>
    <property type="evidence" value="ECO:0007669"/>
    <property type="project" value="TreeGrafter"/>
</dbReference>
<dbReference type="PANTHER" id="PTHR12521">
    <property type="entry name" value="PROTEIN C6ORF130"/>
    <property type="match status" value="1"/>
</dbReference>
<gene>
    <name evidence="3" type="ORF">HNQ39_003560</name>
</gene>
<dbReference type="EMBL" id="JACHGW010000003">
    <property type="protein sequence ID" value="MBB6051750.1"/>
    <property type="molecule type" value="Genomic_DNA"/>
</dbReference>
<dbReference type="InterPro" id="IPR043472">
    <property type="entry name" value="Macro_dom-like"/>
</dbReference>
<dbReference type="Proteomes" id="UP000520814">
    <property type="component" value="Unassembled WGS sequence"/>
</dbReference>
<dbReference type="PANTHER" id="PTHR12521:SF0">
    <property type="entry name" value="ADP-RIBOSE GLYCOHYDROLASE OARD1"/>
    <property type="match status" value="1"/>
</dbReference>
<dbReference type="InterPro" id="IPR050892">
    <property type="entry name" value="ADP-ribose_metab_enzymes"/>
</dbReference>
<dbReference type="Pfam" id="PF01661">
    <property type="entry name" value="Macro"/>
    <property type="match status" value="1"/>
</dbReference>
<evidence type="ECO:0000256" key="1">
    <source>
        <dbReference type="ARBA" id="ARBA00035885"/>
    </source>
</evidence>
<keyword evidence="4" id="KW-1185">Reference proteome</keyword>
<dbReference type="AlphaFoldDB" id="A0A7W9W841"/>
<dbReference type="InterPro" id="IPR002589">
    <property type="entry name" value="Macro_dom"/>
</dbReference>
<reference evidence="3 4" key="1">
    <citation type="submission" date="2020-08" db="EMBL/GenBank/DDBJ databases">
        <title>Genomic Encyclopedia of Type Strains, Phase IV (KMG-IV): sequencing the most valuable type-strain genomes for metagenomic binning, comparative biology and taxonomic classification.</title>
        <authorList>
            <person name="Goeker M."/>
        </authorList>
    </citation>
    <scope>NUCLEOTIDE SEQUENCE [LARGE SCALE GENOMIC DNA]</scope>
    <source>
        <strain evidence="3 4">DSM 23562</strain>
    </source>
</reference>
<evidence type="ECO:0000313" key="3">
    <source>
        <dbReference type="EMBL" id="MBB6051750.1"/>
    </source>
</evidence>
<sequence>MMIYYVTGDILKTKAAALAHGVAPNDDCKSGLALALREQWPAMYSDLRHYYRAFHPKPGTLWVWSGVGGVRIVNLFTQEPAPEDTHAHPGKAHLEDVNHALRELAKLIHEEKLASVALPRLATGVGKLAWKDVKALIEKHLGPLHTPIYVYEEYQPGVAAEEPGVSVS</sequence>
<dbReference type="RefSeq" id="WP_221290087.1">
    <property type="nucleotide sequence ID" value="NZ_JACHGW010000003.1"/>
</dbReference>
<organism evidence="3 4">
    <name type="scientific">Armatimonas rosea</name>
    <dbReference type="NCBI Taxonomy" id="685828"/>
    <lineage>
        <taxon>Bacteria</taxon>
        <taxon>Bacillati</taxon>
        <taxon>Armatimonadota</taxon>
        <taxon>Armatimonadia</taxon>
        <taxon>Armatimonadales</taxon>
        <taxon>Armatimonadaceae</taxon>
        <taxon>Armatimonas</taxon>
    </lineage>
</organism>
<dbReference type="PROSITE" id="PS51154">
    <property type="entry name" value="MACRO"/>
    <property type="match status" value="1"/>
</dbReference>
<comment type="catalytic activity">
    <reaction evidence="1">
        <text>an N-(ADP-alpha-D-ribosyl)-thymidine in DNA + H2O = a thymidine in DNA + ADP-D-ribose</text>
        <dbReference type="Rhea" id="RHEA:71655"/>
        <dbReference type="Rhea" id="RHEA-COMP:13556"/>
        <dbReference type="Rhea" id="RHEA-COMP:18051"/>
        <dbReference type="ChEBI" id="CHEBI:15377"/>
        <dbReference type="ChEBI" id="CHEBI:57967"/>
        <dbReference type="ChEBI" id="CHEBI:137386"/>
        <dbReference type="ChEBI" id="CHEBI:191199"/>
    </reaction>
    <physiologicalReaction direction="left-to-right" evidence="1">
        <dbReference type="Rhea" id="RHEA:71656"/>
    </physiologicalReaction>
</comment>
<comment type="caution">
    <text evidence="3">The sequence shown here is derived from an EMBL/GenBank/DDBJ whole genome shotgun (WGS) entry which is preliminary data.</text>
</comment>
<evidence type="ECO:0000259" key="2">
    <source>
        <dbReference type="PROSITE" id="PS51154"/>
    </source>
</evidence>
<dbReference type="SMART" id="SM00506">
    <property type="entry name" value="A1pp"/>
    <property type="match status" value="1"/>
</dbReference>
<dbReference type="Gene3D" id="3.40.220.10">
    <property type="entry name" value="Leucine Aminopeptidase, subunit E, domain 1"/>
    <property type="match status" value="1"/>
</dbReference>
<evidence type="ECO:0000313" key="4">
    <source>
        <dbReference type="Proteomes" id="UP000520814"/>
    </source>
</evidence>
<proteinExistence type="predicted"/>